<feature type="transmembrane region" description="Helical" evidence="1">
    <location>
        <begin position="24"/>
        <end position="43"/>
    </location>
</feature>
<sequence>MAKRLMKFVQAKLEPIWAQQTTKTAFVIVGTVLGVGIFFFPAFKSMWDAKHAKEYEIYNKDHLYPLQIRKQREQREKEDQQKI</sequence>
<comment type="caution">
    <text evidence="2">The sequence shown here is derived from an EMBL/GenBank/DDBJ whole genome shotgun (WGS) entry which is preliminary data.</text>
</comment>
<keyword evidence="1" id="KW-0472">Membrane</keyword>
<evidence type="ECO:0000313" key="2">
    <source>
        <dbReference type="EMBL" id="CAG5115208.1"/>
    </source>
</evidence>
<gene>
    <name evidence="2" type="ORF">CUNI_LOCUS766</name>
</gene>
<reference evidence="2" key="1">
    <citation type="submission" date="2021-04" db="EMBL/GenBank/DDBJ databases">
        <authorList>
            <consortium name="Molecular Ecology Group"/>
        </authorList>
    </citation>
    <scope>NUCLEOTIDE SEQUENCE</scope>
</reference>
<dbReference type="Proteomes" id="UP000678393">
    <property type="component" value="Unassembled WGS sequence"/>
</dbReference>
<organism evidence="2 3">
    <name type="scientific">Candidula unifasciata</name>
    <dbReference type="NCBI Taxonomy" id="100452"/>
    <lineage>
        <taxon>Eukaryota</taxon>
        <taxon>Metazoa</taxon>
        <taxon>Spiralia</taxon>
        <taxon>Lophotrochozoa</taxon>
        <taxon>Mollusca</taxon>
        <taxon>Gastropoda</taxon>
        <taxon>Heterobranchia</taxon>
        <taxon>Euthyneura</taxon>
        <taxon>Panpulmonata</taxon>
        <taxon>Eupulmonata</taxon>
        <taxon>Stylommatophora</taxon>
        <taxon>Helicina</taxon>
        <taxon>Helicoidea</taxon>
        <taxon>Geomitridae</taxon>
        <taxon>Candidula</taxon>
    </lineage>
</organism>
<evidence type="ECO:0000313" key="3">
    <source>
        <dbReference type="Proteomes" id="UP000678393"/>
    </source>
</evidence>
<accession>A0A8S3YFP2</accession>
<keyword evidence="1" id="KW-1133">Transmembrane helix</keyword>
<protein>
    <submittedName>
        <fullName evidence="2">Uncharacterized protein</fullName>
    </submittedName>
</protein>
<dbReference type="EMBL" id="CAJHNH020000088">
    <property type="protein sequence ID" value="CAG5115208.1"/>
    <property type="molecule type" value="Genomic_DNA"/>
</dbReference>
<evidence type="ECO:0000256" key="1">
    <source>
        <dbReference type="SAM" id="Phobius"/>
    </source>
</evidence>
<keyword evidence="3" id="KW-1185">Reference proteome</keyword>
<dbReference type="AlphaFoldDB" id="A0A8S3YFP2"/>
<name>A0A8S3YFP2_9EUPU</name>
<proteinExistence type="predicted"/>
<keyword evidence="1" id="KW-0812">Transmembrane</keyword>